<dbReference type="InterPro" id="IPR029052">
    <property type="entry name" value="Metallo-depent_PP-like"/>
</dbReference>
<dbReference type="Proteomes" id="UP000196475">
    <property type="component" value="Unassembled WGS sequence"/>
</dbReference>
<dbReference type="InterPro" id="IPR004843">
    <property type="entry name" value="Calcineurin-like_PHP"/>
</dbReference>
<dbReference type="AlphaFoldDB" id="A0A1Y3Q042"/>
<evidence type="ECO:0000313" key="2">
    <source>
        <dbReference type="EMBL" id="OUM90778.1"/>
    </source>
</evidence>
<dbReference type="EMBL" id="LZRT01000010">
    <property type="protein sequence ID" value="OUM90778.1"/>
    <property type="molecule type" value="Genomic_DNA"/>
</dbReference>
<organism evidence="2 3">
    <name type="scientific">Bacillus thermozeamaize</name>
    <dbReference type="NCBI Taxonomy" id="230954"/>
    <lineage>
        <taxon>Bacteria</taxon>
        <taxon>Bacillati</taxon>
        <taxon>Bacillota</taxon>
        <taxon>Bacilli</taxon>
        <taxon>Bacillales</taxon>
        <taxon>Bacillaceae</taxon>
        <taxon>Bacillus</taxon>
    </lineage>
</organism>
<dbReference type="GO" id="GO:0016791">
    <property type="term" value="F:phosphatase activity"/>
    <property type="evidence" value="ECO:0007669"/>
    <property type="project" value="TreeGrafter"/>
</dbReference>
<dbReference type="Gene3D" id="3.60.21.10">
    <property type="match status" value="1"/>
</dbReference>
<dbReference type="PANTHER" id="PTHR42850">
    <property type="entry name" value="METALLOPHOSPHOESTERASE"/>
    <property type="match status" value="1"/>
</dbReference>
<dbReference type="InterPro" id="IPR050126">
    <property type="entry name" value="Ap4A_hydrolase"/>
</dbReference>
<evidence type="ECO:0000313" key="3">
    <source>
        <dbReference type="Proteomes" id="UP000196475"/>
    </source>
</evidence>
<dbReference type="PANTHER" id="PTHR42850:SF4">
    <property type="entry name" value="ZINC-DEPENDENT ENDOPOLYPHOSPHATASE"/>
    <property type="match status" value="1"/>
</dbReference>
<sequence>MRLIAISDIHGCNAQLQRLLEKVKAQPEELLFLGDYVDSGPDSAKVLQRIAALERQGAAALLGNHDALFLDWLKGLEDIRYYCDVGGLNTINSFLSLLDIPPVDAFTICYNSRKEAEIRTLIQREFAAEIQFLATRPLYEKRDQFLFVHAGIDPEKGLLHTSKEQFLNIRESFIHRYQGEEIVVFGHTRTRRLHDTDHIYYGSNRVIGIDGGCAYGGQLNALIIHDECDELYVRRDGKWHTWHEQGADHERIIGRWRMNEVHVPSTSSKSLQDP</sequence>
<dbReference type="Pfam" id="PF00149">
    <property type="entry name" value="Metallophos"/>
    <property type="match status" value="1"/>
</dbReference>
<feature type="domain" description="Calcineurin-like phosphoesterase" evidence="1">
    <location>
        <begin position="1"/>
        <end position="188"/>
    </location>
</feature>
<accession>A0A1Y3Q042</accession>
<dbReference type="GO" id="GO:0008803">
    <property type="term" value="F:bis(5'-nucleosyl)-tetraphosphatase (symmetrical) activity"/>
    <property type="evidence" value="ECO:0007669"/>
    <property type="project" value="TreeGrafter"/>
</dbReference>
<dbReference type="CDD" id="cd00144">
    <property type="entry name" value="MPP_PPP_family"/>
    <property type="match status" value="1"/>
</dbReference>
<proteinExistence type="predicted"/>
<name>A0A1Y3Q042_9BACI</name>
<dbReference type="GO" id="GO:0005737">
    <property type="term" value="C:cytoplasm"/>
    <property type="evidence" value="ECO:0007669"/>
    <property type="project" value="TreeGrafter"/>
</dbReference>
<comment type="caution">
    <text evidence="2">The sequence shown here is derived from an EMBL/GenBank/DDBJ whole genome shotgun (WGS) entry which is preliminary data.</text>
</comment>
<dbReference type="GO" id="GO:0110154">
    <property type="term" value="P:RNA decapping"/>
    <property type="evidence" value="ECO:0007669"/>
    <property type="project" value="TreeGrafter"/>
</dbReference>
<evidence type="ECO:0000259" key="1">
    <source>
        <dbReference type="Pfam" id="PF00149"/>
    </source>
</evidence>
<protein>
    <recommendedName>
        <fullName evidence="1">Calcineurin-like phosphoesterase domain-containing protein</fullName>
    </recommendedName>
</protein>
<dbReference type="SUPFAM" id="SSF56300">
    <property type="entry name" value="Metallo-dependent phosphatases"/>
    <property type="match status" value="1"/>
</dbReference>
<gene>
    <name evidence="2" type="ORF">BAA01_07315</name>
</gene>
<reference evidence="3" key="1">
    <citation type="submission" date="2016-06" db="EMBL/GenBank/DDBJ databases">
        <authorList>
            <person name="Nascimento L."/>
            <person name="Pereira R.V."/>
            <person name="Martins L.F."/>
            <person name="Quaggio R.B."/>
            <person name="Silva A.M."/>
            <person name="Setubal J.C."/>
        </authorList>
    </citation>
    <scope>NUCLEOTIDE SEQUENCE [LARGE SCALE GENOMIC DNA]</scope>
</reference>